<evidence type="ECO:0000256" key="3">
    <source>
        <dbReference type="SAM" id="Phobius"/>
    </source>
</evidence>
<comment type="caution">
    <text evidence="4">The sequence shown here is derived from an EMBL/GenBank/DDBJ whole genome shotgun (WGS) entry which is preliminary data.</text>
</comment>
<keyword evidence="1" id="KW-0175">Coiled coil</keyword>
<feature type="compositionally biased region" description="Acidic residues" evidence="2">
    <location>
        <begin position="488"/>
        <end position="497"/>
    </location>
</feature>
<keyword evidence="3" id="KW-1133">Transmembrane helix</keyword>
<feature type="region of interest" description="Disordered" evidence="2">
    <location>
        <begin position="471"/>
        <end position="499"/>
    </location>
</feature>
<feature type="compositionally biased region" description="Basic and acidic residues" evidence="2">
    <location>
        <begin position="471"/>
        <end position="487"/>
    </location>
</feature>
<reference evidence="4" key="1">
    <citation type="submission" date="2022-11" db="EMBL/GenBank/DDBJ databases">
        <title>WGS of Natronobacillus azotifigens 24KS-1, an anaerobic diazotrophic haloalkaliphile from soda-rich habitats.</title>
        <authorList>
            <person name="Sorokin D.Y."/>
            <person name="Merkel A.Y."/>
        </authorList>
    </citation>
    <scope>NUCLEOTIDE SEQUENCE</scope>
    <source>
        <strain evidence="4">24KS-1</strain>
    </source>
</reference>
<dbReference type="EMBL" id="JAPRAT010000013">
    <property type="protein sequence ID" value="MCZ0703136.1"/>
    <property type="molecule type" value="Genomic_DNA"/>
</dbReference>
<evidence type="ECO:0000256" key="1">
    <source>
        <dbReference type="SAM" id="Coils"/>
    </source>
</evidence>
<proteinExistence type="predicted"/>
<evidence type="ECO:0000313" key="5">
    <source>
        <dbReference type="Proteomes" id="UP001084197"/>
    </source>
</evidence>
<dbReference type="AlphaFoldDB" id="A0A9J6RBS1"/>
<keyword evidence="3" id="KW-0472">Membrane</keyword>
<evidence type="ECO:0000256" key="2">
    <source>
        <dbReference type="SAM" id="MobiDB-lite"/>
    </source>
</evidence>
<feature type="transmembrane region" description="Helical" evidence="3">
    <location>
        <begin position="12"/>
        <end position="34"/>
    </location>
</feature>
<sequence>MGFFRRLRTDTKGAVSLFFIIITAIVFAFNAIFIDYARILAAEHRIEHSVQSAVRSALAGYNNDLRSYGLFGIDQDTAEEIFEKVLFGNMTLPDDLKEESFQFVQPTIDDFNVTLSRSLTNPNVLEHQILEEMKYKAPVEITKQLIERFSSLTLAVEAANNLVDLTEGIEEDFNKREQKIDETVEELSEILVILNDLKDKFSDVSSVSEYGEINNYNHIVEHYATYQGWLLFDGAFDWLVDKARDSILNQLKASLGTPVTDSVFSGNEFLELYIDLEDLNDIVSELEALATEEAIEFLEEEIHDLFESIKNQGIGPLEEYHNEYRDNAKAYLSDIIDDFKDIESKLDDSIDRLKKARINNENIKQIIEDVKGSNEGNYSDMKEIQEQSGTTDDELDSVTESIGGVIDQVDEYPYDDNYFEKSLSSLEALKSRIVKQHDEIEEMKDNFDTVGNSLVNAESIREEIESLAEKVDGKKTDIEDRDGKDFSAEEEEEVDADGELKELDNKLDNLSILEDIKSEQADYDKLDEYVQSYLEEALSEMEAEEFETSSNALKAAKSSMSLVSTMFNGIGEALTKSRNKLYINEYILMHFNSTVPEGGLTNLENYKLDNREVEYIIYGNTTPGMNFTNAIAQFTAFKFALNIVDAFADPLILALGHPLAILKQVLVSAIKETRLNVLNISSGIDSSLLPIISKGSDVLDLSYHEYLRIFMFMNPQDDNRLYRIAAMIDYKEKALNLVDQMTYIDAEVKASESLIFISNIADMFDQDIDSKRYHFNKKAIHSY</sequence>
<dbReference type="InterPro" id="IPR043756">
    <property type="entry name" value="DUF5702"/>
</dbReference>
<feature type="coiled-coil region" evidence="1">
    <location>
        <begin position="276"/>
        <end position="308"/>
    </location>
</feature>
<dbReference type="Pfam" id="PF18960">
    <property type="entry name" value="DUF5702"/>
    <property type="match status" value="1"/>
</dbReference>
<organism evidence="4 5">
    <name type="scientific">Natronobacillus azotifigens</name>
    <dbReference type="NCBI Taxonomy" id="472978"/>
    <lineage>
        <taxon>Bacteria</taxon>
        <taxon>Bacillati</taxon>
        <taxon>Bacillota</taxon>
        <taxon>Bacilli</taxon>
        <taxon>Bacillales</taxon>
        <taxon>Bacillaceae</taxon>
        <taxon>Natronobacillus</taxon>
    </lineage>
</organism>
<dbReference type="RefSeq" id="WP_268779907.1">
    <property type="nucleotide sequence ID" value="NZ_JAPRAT010000013.1"/>
</dbReference>
<gene>
    <name evidence="4" type="ORF">OWO01_07925</name>
</gene>
<keyword evidence="3" id="KW-0812">Transmembrane</keyword>
<protein>
    <submittedName>
        <fullName evidence="4">DUF5702 domain-containing protein</fullName>
    </submittedName>
</protein>
<accession>A0A9J6RBS1</accession>
<keyword evidence="5" id="KW-1185">Reference proteome</keyword>
<name>A0A9J6RBS1_9BACI</name>
<dbReference type="Proteomes" id="UP001084197">
    <property type="component" value="Unassembled WGS sequence"/>
</dbReference>
<evidence type="ECO:0000313" key="4">
    <source>
        <dbReference type="EMBL" id="MCZ0703136.1"/>
    </source>
</evidence>